<feature type="compositionally biased region" description="Basic and acidic residues" evidence="1">
    <location>
        <begin position="1"/>
        <end position="10"/>
    </location>
</feature>
<reference evidence="3 4" key="1">
    <citation type="submission" date="2024-09" db="EMBL/GenBank/DDBJ databases">
        <authorList>
            <person name="Sun Q."/>
            <person name="Mori K."/>
        </authorList>
    </citation>
    <scope>NUCLEOTIDE SEQUENCE [LARGE SCALE GENOMIC DNA]</scope>
    <source>
        <strain evidence="3 4">CCM 8654</strain>
    </source>
</reference>
<comment type="caution">
    <text evidence="3">The sequence shown here is derived from an EMBL/GenBank/DDBJ whole genome shotgun (WGS) entry which is preliminary data.</text>
</comment>
<organism evidence="3 4">
    <name type="scientific">Nocardioides zeicaulis</name>
    <dbReference type="NCBI Taxonomy" id="1776857"/>
    <lineage>
        <taxon>Bacteria</taxon>
        <taxon>Bacillati</taxon>
        <taxon>Actinomycetota</taxon>
        <taxon>Actinomycetes</taxon>
        <taxon>Propionibacteriales</taxon>
        <taxon>Nocardioidaceae</taxon>
        <taxon>Nocardioides</taxon>
    </lineage>
</organism>
<dbReference type="RefSeq" id="WP_378519089.1">
    <property type="nucleotide sequence ID" value="NZ_CBCSDI010000030.1"/>
</dbReference>
<keyword evidence="3" id="KW-0808">Transferase</keyword>
<proteinExistence type="predicted"/>
<dbReference type="GO" id="GO:0016746">
    <property type="term" value="F:acyltransferase activity"/>
    <property type="evidence" value="ECO:0007669"/>
    <property type="project" value="UniProtKB-KW"/>
</dbReference>
<evidence type="ECO:0000256" key="1">
    <source>
        <dbReference type="SAM" id="MobiDB-lite"/>
    </source>
</evidence>
<dbReference type="EMBL" id="JBHLXH010000001">
    <property type="protein sequence ID" value="MFC0223334.1"/>
    <property type="molecule type" value="Genomic_DNA"/>
</dbReference>
<dbReference type="PROSITE" id="PS51186">
    <property type="entry name" value="GNAT"/>
    <property type="match status" value="1"/>
</dbReference>
<sequence>MIPEDNRFESDPSDVLPDDPGLPEGWSAEAPDGTDAATVERLTALLRAHERAGRGWAASGEDDVRVEVSEHGLAMRENLVVRDPDGVIRAWGSVHDRAEGRMLFVHIVDREVDERLADRCSDVLFEWAEAQARAVGAARGLAVQQIDTGAFAEDERQHAWLADAGFDRVRTWWQMTRSVVADEAELVPDPVRWERQGVVFRLVARSEDGMPDVADLRAVHEVLEGAFTDHFNSTEETFQEFIHRLREDPGHRWDHWWLAEIVDGDGEPEPAGALVGTVSESATGADGSYVSYLGVLESARGRGVATGLLRTIIADAAARGRDRVGLEVDADSPTGADGLYVAMGWGTKYVTESWHRDVTIVTGS</sequence>
<evidence type="ECO:0000313" key="3">
    <source>
        <dbReference type="EMBL" id="MFC0223334.1"/>
    </source>
</evidence>
<feature type="domain" description="N-acetyltransferase" evidence="2">
    <location>
        <begin position="198"/>
        <end position="364"/>
    </location>
</feature>
<dbReference type="InterPro" id="IPR000182">
    <property type="entry name" value="GNAT_dom"/>
</dbReference>
<dbReference type="EC" id="2.3.-.-" evidence="3"/>
<keyword evidence="4" id="KW-1185">Reference proteome</keyword>
<dbReference type="Gene3D" id="3.40.630.30">
    <property type="match status" value="1"/>
</dbReference>
<feature type="region of interest" description="Disordered" evidence="1">
    <location>
        <begin position="1"/>
        <end position="34"/>
    </location>
</feature>
<dbReference type="SUPFAM" id="SSF55729">
    <property type="entry name" value="Acyl-CoA N-acyltransferases (Nat)"/>
    <property type="match status" value="1"/>
</dbReference>
<dbReference type="InterPro" id="IPR016181">
    <property type="entry name" value="Acyl_CoA_acyltransferase"/>
</dbReference>
<protein>
    <submittedName>
        <fullName evidence="3">GNAT family N-acetyltransferase</fullName>
        <ecNumber evidence="3">2.3.-.-</ecNumber>
    </submittedName>
</protein>
<dbReference type="Proteomes" id="UP001589698">
    <property type="component" value="Unassembled WGS sequence"/>
</dbReference>
<accession>A0ABV6E3D5</accession>
<dbReference type="Pfam" id="PF00583">
    <property type="entry name" value="Acetyltransf_1"/>
    <property type="match status" value="1"/>
</dbReference>
<dbReference type="CDD" id="cd04301">
    <property type="entry name" value="NAT_SF"/>
    <property type="match status" value="1"/>
</dbReference>
<evidence type="ECO:0000313" key="4">
    <source>
        <dbReference type="Proteomes" id="UP001589698"/>
    </source>
</evidence>
<keyword evidence="3" id="KW-0012">Acyltransferase</keyword>
<gene>
    <name evidence="3" type="ORF">ACFFJG_12650</name>
</gene>
<evidence type="ECO:0000259" key="2">
    <source>
        <dbReference type="PROSITE" id="PS51186"/>
    </source>
</evidence>
<name>A0ABV6E3D5_9ACTN</name>